<keyword evidence="3" id="KW-1185">Reference proteome</keyword>
<name>A0ABW1DFH9_9ACTN</name>
<dbReference type="InterPro" id="IPR002397">
    <property type="entry name" value="Cyt_P450_B"/>
</dbReference>
<protein>
    <submittedName>
        <fullName evidence="2">Cytochrome P450</fullName>
    </submittedName>
</protein>
<comment type="similarity">
    <text evidence="1">Belongs to the cytochrome P450 family.</text>
</comment>
<proteinExistence type="inferred from homology"/>
<dbReference type="Proteomes" id="UP001596058">
    <property type="component" value="Unassembled WGS sequence"/>
</dbReference>
<dbReference type="SUPFAM" id="SSF48264">
    <property type="entry name" value="Cytochrome P450"/>
    <property type="match status" value="1"/>
</dbReference>
<organism evidence="2 3">
    <name type="scientific">Nonomuraea insulae</name>
    <dbReference type="NCBI Taxonomy" id="1616787"/>
    <lineage>
        <taxon>Bacteria</taxon>
        <taxon>Bacillati</taxon>
        <taxon>Actinomycetota</taxon>
        <taxon>Actinomycetes</taxon>
        <taxon>Streptosporangiales</taxon>
        <taxon>Streptosporangiaceae</taxon>
        <taxon>Nonomuraea</taxon>
    </lineage>
</organism>
<dbReference type="RefSeq" id="WP_379524995.1">
    <property type="nucleotide sequence ID" value="NZ_JBHSPA010000135.1"/>
</dbReference>
<evidence type="ECO:0000256" key="1">
    <source>
        <dbReference type="ARBA" id="ARBA00010617"/>
    </source>
</evidence>
<dbReference type="Gene3D" id="1.10.630.10">
    <property type="entry name" value="Cytochrome P450"/>
    <property type="match status" value="1"/>
</dbReference>
<gene>
    <name evidence="2" type="ORF">ACFPZ3_68155</name>
</gene>
<evidence type="ECO:0000313" key="2">
    <source>
        <dbReference type="EMBL" id="MFC5835578.1"/>
    </source>
</evidence>
<reference evidence="3" key="1">
    <citation type="journal article" date="2019" name="Int. J. Syst. Evol. Microbiol.">
        <title>The Global Catalogue of Microorganisms (GCM) 10K type strain sequencing project: providing services to taxonomists for standard genome sequencing and annotation.</title>
        <authorList>
            <consortium name="The Broad Institute Genomics Platform"/>
            <consortium name="The Broad Institute Genome Sequencing Center for Infectious Disease"/>
            <person name="Wu L."/>
            <person name="Ma J."/>
        </authorList>
    </citation>
    <scope>NUCLEOTIDE SEQUENCE [LARGE SCALE GENOMIC DNA]</scope>
    <source>
        <strain evidence="3">CCUG 53903</strain>
    </source>
</reference>
<dbReference type="PANTHER" id="PTHR46696">
    <property type="entry name" value="P450, PUTATIVE (EUROFUNG)-RELATED"/>
    <property type="match status" value="1"/>
</dbReference>
<dbReference type="InterPro" id="IPR001128">
    <property type="entry name" value="Cyt_P450"/>
</dbReference>
<sequence>MSVLDFDLSDPDFWAKPMTEREDAFERLRRRETPAFFEEMEISYAPKGPGYYALVKHADILEASRNPEVFCSGDGGATNIPDMPAEFTEYFGSMINMDDPRHARLRRIVSRAFTPKMIKQFEADVETAAVDIVDDLLAKGSGCDFVTEVAARLPLKIICDMMGIPERDYQYVFDRSNVILGGFDPEYTGGDLDQLAERLLNAGMELQQLVQDLAAHRADNPTNDLTSSLVNANIDGERLTMQELGSFFILLVVAGNETTRNAISYGLRLLTKNPDQRALWLEDIDGHAPGAVEEIVRLASPVNFMRRKVTRDFEMNGQLYRAGQKAVLYYWAANRDEAVFTDPLRLDITRHPNPHVGYGGPGPHFCLGAHLARREITVMFRELLRRVPGIEGGKPDRLHSSFINGIKHMECSF</sequence>
<dbReference type="CDD" id="cd11033">
    <property type="entry name" value="CYP142-like"/>
    <property type="match status" value="1"/>
</dbReference>
<dbReference type="PRINTS" id="PR00359">
    <property type="entry name" value="BP450"/>
</dbReference>
<dbReference type="Pfam" id="PF00067">
    <property type="entry name" value="p450"/>
    <property type="match status" value="1"/>
</dbReference>
<comment type="caution">
    <text evidence="2">The sequence shown here is derived from an EMBL/GenBank/DDBJ whole genome shotgun (WGS) entry which is preliminary data.</text>
</comment>
<evidence type="ECO:0000313" key="3">
    <source>
        <dbReference type="Proteomes" id="UP001596058"/>
    </source>
</evidence>
<dbReference type="EMBL" id="JBHSPA010000135">
    <property type="protein sequence ID" value="MFC5835578.1"/>
    <property type="molecule type" value="Genomic_DNA"/>
</dbReference>
<accession>A0ABW1DFH9</accession>
<dbReference type="PRINTS" id="PR00385">
    <property type="entry name" value="P450"/>
</dbReference>
<dbReference type="InterPro" id="IPR036396">
    <property type="entry name" value="Cyt_P450_sf"/>
</dbReference>
<dbReference type="PANTHER" id="PTHR46696:SF4">
    <property type="entry name" value="BIOTIN BIOSYNTHESIS CYTOCHROME P450"/>
    <property type="match status" value="1"/>
</dbReference>